<dbReference type="RefSeq" id="XP_008791922.2">
    <property type="nucleotide sequence ID" value="XM_008793700.4"/>
</dbReference>
<feature type="compositionally biased region" description="Basic and acidic residues" evidence="1">
    <location>
        <begin position="62"/>
        <end position="83"/>
    </location>
</feature>
<feature type="compositionally biased region" description="Polar residues" evidence="1">
    <location>
        <begin position="86"/>
        <end position="99"/>
    </location>
</feature>
<feature type="region of interest" description="Disordered" evidence="1">
    <location>
        <begin position="61"/>
        <end position="108"/>
    </location>
</feature>
<feature type="region of interest" description="Disordered" evidence="1">
    <location>
        <begin position="423"/>
        <end position="457"/>
    </location>
</feature>
<dbReference type="GeneID" id="103708660"/>
<organism evidence="2 3">
    <name type="scientific">Phoenix dactylifera</name>
    <name type="common">Date palm</name>
    <dbReference type="NCBI Taxonomy" id="42345"/>
    <lineage>
        <taxon>Eukaryota</taxon>
        <taxon>Viridiplantae</taxon>
        <taxon>Streptophyta</taxon>
        <taxon>Embryophyta</taxon>
        <taxon>Tracheophyta</taxon>
        <taxon>Spermatophyta</taxon>
        <taxon>Magnoliopsida</taxon>
        <taxon>Liliopsida</taxon>
        <taxon>Arecaceae</taxon>
        <taxon>Coryphoideae</taxon>
        <taxon>Phoeniceae</taxon>
        <taxon>Phoenix</taxon>
    </lineage>
</organism>
<feature type="region of interest" description="Disordered" evidence="1">
    <location>
        <begin position="1136"/>
        <end position="1161"/>
    </location>
</feature>
<evidence type="ECO:0000313" key="3">
    <source>
        <dbReference type="RefSeq" id="XP_008791922.2"/>
    </source>
</evidence>
<dbReference type="AlphaFoldDB" id="A0A8B7C516"/>
<dbReference type="Proteomes" id="UP000228380">
    <property type="component" value="Chromosome 8"/>
</dbReference>
<dbReference type="PANTHER" id="PTHR36892">
    <property type="entry name" value="OS01G0201800 PROTEIN"/>
    <property type="match status" value="1"/>
</dbReference>
<evidence type="ECO:0000313" key="2">
    <source>
        <dbReference type="Proteomes" id="UP000228380"/>
    </source>
</evidence>
<feature type="compositionally biased region" description="Basic and acidic residues" evidence="1">
    <location>
        <begin position="527"/>
        <end position="538"/>
    </location>
</feature>
<dbReference type="OrthoDB" id="736291at2759"/>
<feature type="region of interest" description="Disordered" evidence="1">
    <location>
        <begin position="514"/>
        <end position="565"/>
    </location>
</feature>
<feature type="region of interest" description="Disordered" evidence="1">
    <location>
        <begin position="19"/>
        <end position="41"/>
    </location>
</feature>
<gene>
    <name evidence="3" type="primary">LOC103708660</name>
</gene>
<dbReference type="KEGG" id="pda:103708660"/>
<sequence>MAVAMGSFSIREYTGKMRSGDFKKSWPFDGDRDGGEKGRSLPPISSRKFRWWFDELQAARSGGEKREEVDDGVEVEKNGDEKVIPGSNNDSMVKTSPSEPTVDGNSGEAAVVEEEGRLVRVPARGKQRAPKKRSIVELFAVAPLVETFEDDNNGSDGREEREEDGEDGGERDQEVEVKDLGVGVKGGGEYLEPPRKRKVLDLKDDEKKMVKMGKKIKDKIMKSKKKKLKVEICASEKEKIGKSKMPSPVDIPCILQNKLRDKQFRKIQRNLIDSQKKTITTKSLPKKGNFNLNQTSRLISRNQKEVTRVLPLRSILKNWKGGTSVKKDKTIGEAQGRNFIKLCCESAKHVSFSGKDDILGLNKRHSPMKLPHLQNLCKIFSDILAASSAADNLSKGDKCPTPTEGAQVVNASDTDLARSVERTDETLSEEKQLSDSCGHANPWSFTDPRKGKSPETKGTPLCESVDLNYAVQDCSELSCFRPDGSTMSLTHAYSGNAQVLNPIHEAKSNCDAGIHGEESSRMTTNDIRNKHGPIEKCVPRSKARSSLTLTRNPGLQHSTSSVEKSLEANKGQHPPCVVDSTIDFCSQQPRFQPVHHHSPERLISSISSSVGSKELGECRLTSDLMSSCGEKSIDEDFIGLPLNSQGELMQLHSNTKSAYSDFYKKRNSVRNSVCSIPLPNYVEPNCGHVKLKGKFLCASLYEKDRSNWSLEQYYPASKVATSGLGFTDLQGFVRMENQNHKDFEQFTRCDPNEMEVSCCVCRGCNKTENYIDRVNFHAEMNLENKFQPATQPMMRLMGKNVAVGRSNEECLGFNDGKTWTEKELRAQNCPSTTVSGKPFLQRWPPGESVGNAESVSSTENLFKSLEVPSSFYCMPATEFRSNPMHLDFQPQWSSRSQISPAIESRGYDVDLFGHSIPQHLLKKTYNAVVHCNSGTQHVKMGHQQPVLGPYPQNVSQHMLLNPSHCKHSQSVSYNMPTFHPACPDQDCWNFSRTSTAHSPTLPHWLLNATRQKKLQQSSCPYSAPLSAHQPSVIHENNIFTFSSPYPTPAISFPFHGSNISQTYSLPGPAPVVHHLAIPPLGANKSHPAVNTSCRSKKNNNGTKFQFANVEGLDRTNRTRKRPADKDDTSMNCAKKANVNLQEESNDQKDAGRREQRHGHQKCNIGSSEINACGSKITDVGLPALGNEKDNLVVTSGPSASNFYPQERSGFVKLSAGAKHILKPCENMDQDKSRPVHSTISFAVGTSSDRKQVSQNKASKVYGF</sequence>
<name>A0A8B7C516_PHODC</name>
<reference evidence="3" key="2">
    <citation type="submission" date="2025-08" db="UniProtKB">
        <authorList>
            <consortium name="RefSeq"/>
        </authorList>
    </citation>
    <scope>IDENTIFICATION</scope>
    <source>
        <tissue evidence="3">Young leaves</tissue>
    </source>
</reference>
<protein>
    <submittedName>
        <fullName evidence="3">Uncharacterized protein LOC103708660</fullName>
    </submittedName>
</protein>
<keyword evidence="2" id="KW-1185">Reference proteome</keyword>
<feature type="compositionally biased region" description="Basic and acidic residues" evidence="1">
    <location>
        <begin position="423"/>
        <end position="433"/>
    </location>
</feature>
<feature type="compositionally biased region" description="Polar residues" evidence="1">
    <location>
        <begin position="544"/>
        <end position="563"/>
    </location>
</feature>
<proteinExistence type="predicted"/>
<dbReference type="PANTHER" id="PTHR36892:SF1">
    <property type="entry name" value="OS05G0518200 PROTEIN"/>
    <property type="match status" value="1"/>
</dbReference>
<reference evidence="2" key="1">
    <citation type="journal article" date="2019" name="Nat. Commun.">
        <title>Genome-wide association mapping of date palm fruit traits.</title>
        <authorList>
            <person name="Hazzouri K.M."/>
            <person name="Gros-Balthazard M."/>
            <person name="Flowers J.M."/>
            <person name="Copetti D."/>
            <person name="Lemansour A."/>
            <person name="Lebrun M."/>
            <person name="Masmoudi K."/>
            <person name="Ferrand S."/>
            <person name="Dhar M.I."/>
            <person name="Fresquez Z.A."/>
            <person name="Rosas U."/>
            <person name="Zhang J."/>
            <person name="Talag J."/>
            <person name="Lee S."/>
            <person name="Kudrna D."/>
            <person name="Powell R.F."/>
            <person name="Leitch I.J."/>
            <person name="Krueger R.R."/>
            <person name="Wing R.A."/>
            <person name="Amiri K.M.A."/>
            <person name="Purugganan M.D."/>
        </authorList>
    </citation>
    <scope>NUCLEOTIDE SEQUENCE [LARGE SCALE GENOMIC DNA]</scope>
    <source>
        <strain evidence="2">cv. Khalas</strain>
    </source>
</reference>
<accession>A0A8B7C516</accession>
<feature type="compositionally biased region" description="Basic and acidic residues" evidence="1">
    <location>
        <begin position="19"/>
        <end position="39"/>
    </location>
</feature>
<feature type="region of interest" description="Disordered" evidence="1">
    <location>
        <begin position="147"/>
        <end position="178"/>
    </location>
</feature>
<evidence type="ECO:0000256" key="1">
    <source>
        <dbReference type="SAM" id="MobiDB-lite"/>
    </source>
</evidence>
<feature type="compositionally biased region" description="Basic and acidic residues" evidence="1">
    <location>
        <begin position="168"/>
        <end position="178"/>
    </location>
</feature>